<evidence type="ECO:0000313" key="5">
    <source>
        <dbReference type="EMBL" id="KFG57335.1"/>
    </source>
</evidence>
<evidence type="ECO:0000256" key="2">
    <source>
        <dbReference type="ARBA" id="ARBA00022490"/>
    </source>
</evidence>
<feature type="compositionally biased region" description="Basic and acidic residues" evidence="3">
    <location>
        <begin position="607"/>
        <end position="625"/>
    </location>
</feature>
<dbReference type="GO" id="GO:0030951">
    <property type="term" value="P:establishment or maintenance of microtubule cytoskeleton polarity"/>
    <property type="evidence" value="ECO:0007669"/>
    <property type="project" value="InterPro"/>
</dbReference>
<organism evidence="5 6">
    <name type="scientific">Toxoplasma gondii RUB</name>
    <dbReference type="NCBI Taxonomy" id="935652"/>
    <lineage>
        <taxon>Eukaryota</taxon>
        <taxon>Sar</taxon>
        <taxon>Alveolata</taxon>
        <taxon>Apicomplexa</taxon>
        <taxon>Conoidasida</taxon>
        <taxon>Coccidia</taxon>
        <taxon>Eucoccidiorida</taxon>
        <taxon>Eimeriorina</taxon>
        <taxon>Sarcocystidae</taxon>
        <taxon>Toxoplasma</taxon>
    </lineage>
</organism>
<sequence>MERELSPASSFSKEENRQPQSSEGDMEGTLHPRPLESREGYLSGMKHTASCSSFPPPKKRHITPKARPKKMQEVLQKLQSEAPSSPASVSAPVSVSASPPMSSAADSEAPACAEATLCAGRSFDEVMAAAGIDTSQPLPDSSRPRKGAVGRTVENQRRPASTGRMQEKADEKKGGDVSLEKFVPSRPASAVSTAGGSSPLSDGSALTVSGCPTPPLRIPESERERKKDGNEEHLENFQVANEPRLSPDASPRFSGGETENSPAALHDSPSACSLSSSLSSSSSLPSSSLSLPSSVPLSSSSVSVGSSALENEGGEQEEAHAAIPLSVRLSSKTVKQRLHGCEELLQRFLSHPEKSTETFLHVQGGTLERLLKDSNSLVLGKVVDFLLAYVRTVTGANGGGACADQTPGGLPPSTNAVSLSAERGVNLLQTIAPLVVQNILPNPRLAPQATELLCLLAAVHAECLSALVSLVAAGNAKLLSEKKGNVALLKGAAIKQLGAALQLLHTVLEDFGAAAVNAAGGLKQLLDKSVGPFCCVSEKKVRDVCTSLTAHAVWLAGASEAAKKLATEAVKNSKSMQADVLARLAEKDGVEVEQPKRTFLLGGAREPSGDPEDRREEASRKTEGDGRVLLAEETDVLKLVCQHGDWVQRAANGTQKKTAGNAQESGESQLPWKIKMQAWQQLEEALRDCVCMAKKNSFLPSLLSLIHRCLTLEPTLPVVSCCLRVMQHLVRHLLSDLSAAAFSSFSSSGSSTPQQLLRGLLPDVAAKLKVNNRQVQVAATSCLGAFLRVLPLDVACAELLPMKEKLAGYRQALLEALCAAIPAEELQKADENEPRFAARSAAFWRAAPLLVQAAKVGADDGASGVRTAALQLLAHIGSKGEGGRAAVSCVLDSLQEQKRQQVLKLMAASSSASPPSSSLSSFSAVSGSRKLLGRASPMLGGAEPGKKAGASASRSPKLGAERGQGVEAESSDCGREEKKFGGQADEAGRLRERKDGAAQNRVSLSTRGRTDGLASGRPHTARSALRRASPAASSSSCSSSSSASSASFPASPSSPVAFTLSWEVPDCPASFDEAELIAERLWSEEICVGLRSPNGLLRRSACERLAAWWRRPCDCRACAAMLEAREKKDSQNDTEGEKGEMEGEKEEMEAKKEMADEGKNEECLQRRKVECAVPLVLFMRMKLANFREKSLVVQEAVLACLAAAVETLALAVKSRESTKAETPITVASACDGHKAKAKKTQDTRQMVHPALAPLILAPLLDKIGDPRLGGKVQGLCVALAKVFDSPLPVAVSLVEGAEGNLAVALPASPSASTTRSGSLEQRQDRHGEGASLQEERKRGFSLKRSGDAGACTARGERARVGCAAAIGGATGRACQALCGVLERLLREWGSEKFSPVKTLVLFVRQIVDGQKATAAQAGRSGGLRLMAELHAQLGEKSLSSMLLSQPLPDDLRSAVKQLAQGLSKQSFSSNRTPLASAVSLVKRALQYVSSGSSFVTSAVSEVAGSDFEVCVRRAKEPVSLAPVLTRERLAILQASQKKSYGERGQAGKGEKEELAALKECIRFIAVEGGGCIRAEGRRGTES</sequence>
<protein>
    <submittedName>
        <fullName evidence="5">HEAT repeat-containing protein</fullName>
    </submittedName>
</protein>
<feature type="compositionally biased region" description="Low complexity" evidence="3">
    <location>
        <begin position="80"/>
        <end position="107"/>
    </location>
</feature>
<dbReference type="GO" id="GO:0046785">
    <property type="term" value="P:microtubule polymerization"/>
    <property type="evidence" value="ECO:0007669"/>
    <property type="project" value="InterPro"/>
</dbReference>
<feature type="region of interest" description="Disordered" evidence="3">
    <location>
        <begin position="1308"/>
        <end position="1348"/>
    </location>
</feature>
<dbReference type="Proteomes" id="UP000028834">
    <property type="component" value="Unassembled WGS sequence"/>
</dbReference>
<dbReference type="Gene3D" id="1.25.10.10">
    <property type="entry name" value="Leucine-rich Repeat Variant"/>
    <property type="match status" value="2"/>
</dbReference>
<dbReference type="InterPro" id="IPR011989">
    <property type="entry name" value="ARM-like"/>
</dbReference>
<dbReference type="GO" id="GO:0005737">
    <property type="term" value="C:cytoplasm"/>
    <property type="evidence" value="ECO:0007669"/>
    <property type="project" value="UniProtKB-SubCell"/>
</dbReference>
<feature type="region of interest" description="Disordered" evidence="3">
    <location>
        <begin position="596"/>
        <end position="625"/>
    </location>
</feature>
<feature type="compositionally biased region" description="Basic and acidic residues" evidence="3">
    <location>
        <begin position="972"/>
        <end position="996"/>
    </location>
</feature>
<feature type="compositionally biased region" description="Polar residues" evidence="3">
    <location>
        <begin position="190"/>
        <end position="207"/>
    </location>
</feature>
<accession>A0A086LL17</accession>
<dbReference type="SUPFAM" id="SSF48371">
    <property type="entry name" value="ARM repeat"/>
    <property type="match status" value="1"/>
</dbReference>
<feature type="compositionally biased region" description="Basic and acidic residues" evidence="3">
    <location>
        <begin position="219"/>
        <end position="235"/>
    </location>
</feature>
<feature type="region of interest" description="Disordered" evidence="3">
    <location>
        <begin position="1126"/>
        <end position="1147"/>
    </location>
</feature>
<gene>
    <name evidence="5" type="ORF">TGRUB_280390A</name>
</gene>
<feature type="compositionally biased region" description="Basic and acidic residues" evidence="3">
    <location>
        <begin position="28"/>
        <end position="39"/>
    </location>
</feature>
<dbReference type="GO" id="GO:0007051">
    <property type="term" value="P:spindle organization"/>
    <property type="evidence" value="ECO:0007669"/>
    <property type="project" value="InterPro"/>
</dbReference>
<dbReference type="GO" id="GO:0061863">
    <property type="term" value="F:microtubule plus end polymerase"/>
    <property type="evidence" value="ECO:0007669"/>
    <property type="project" value="InterPro"/>
</dbReference>
<dbReference type="OrthoDB" id="205662at2759"/>
<feature type="compositionally biased region" description="Low complexity" evidence="3">
    <location>
        <begin position="1021"/>
        <end position="1054"/>
    </location>
</feature>
<evidence type="ECO:0000259" key="4">
    <source>
        <dbReference type="Pfam" id="PF21041"/>
    </source>
</evidence>
<dbReference type="InterPro" id="IPR048491">
    <property type="entry name" value="XMAP215_CLASP_TOG"/>
</dbReference>
<dbReference type="InterPro" id="IPR016024">
    <property type="entry name" value="ARM-type_fold"/>
</dbReference>
<dbReference type="Pfam" id="PF21041">
    <property type="entry name" value="XMAP215_CLASP_TOG"/>
    <property type="match status" value="1"/>
</dbReference>
<dbReference type="EMBL" id="AFYV02002873">
    <property type="protein sequence ID" value="KFG57335.1"/>
    <property type="molecule type" value="Genomic_DNA"/>
</dbReference>
<proteinExistence type="predicted"/>
<dbReference type="VEuPathDB" id="ToxoDB:TGRUB_280390A"/>
<feature type="compositionally biased region" description="Basic and acidic residues" evidence="3">
    <location>
        <begin position="165"/>
        <end position="179"/>
    </location>
</feature>
<evidence type="ECO:0000313" key="6">
    <source>
        <dbReference type="Proteomes" id="UP000028834"/>
    </source>
</evidence>
<dbReference type="GO" id="GO:0051010">
    <property type="term" value="F:microtubule plus-end binding"/>
    <property type="evidence" value="ECO:0007669"/>
    <property type="project" value="InterPro"/>
</dbReference>
<feature type="domain" description="XMAP215/Dis1/CLASP TOG" evidence="4">
    <location>
        <begin position="322"/>
        <end position="571"/>
    </location>
</feature>
<reference evidence="5 6" key="1">
    <citation type="submission" date="2014-05" db="EMBL/GenBank/DDBJ databases">
        <authorList>
            <person name="Sibley D."/>
            <person name="Venepally P."/>
            <person name="Karamycheva S."/>
            <person name="Hadjithomas M."/>
            <person name="Khan A."/>
            <person name="Brunk B."/>
            <person name="Roos D."/>
            <person name="Caler E."/>
            <person name="Lorenzi H."/>
        </authorList>
    </citation>
    <scope>NUCLEOTIDE SEQUENCE [LARGE SCALE GENOMIC DNA]</scope>
    <source>
        <strain evidence="5 6">RUB</strain>
    </source>
</reference>
<comment type="caution">
    <text evidence="5">The sequence shown here is derived from an EMBL/GenBank/DDBJ whole genome shotgun (WGS) entry which is preliminary data.</text>
</comment>
<feature type="region of interest" description="Disordered" evidence="3">
    <location>
        <begin position="1"/>
        <end position="107"/>
    </location>
</feature>
<feature type="compositionally biased region" description="Basic and acidic residues" evidence="3">
    <location>
        <begin position="1321"/>
        <end position="1338"/>
    </location>
</feature>
<feature type="region of interest" description="Disordered" evidence="3">
    <location>
        <begin position="934"/>
        <end position="1054"/>
    </location>
</feature>
<evidence type="ECO:0000256" key="3">
    <source>
        <dbReference type="SAM" id="MobiDB-lite"/>
    </source>
</evidence>
<feature type="compositionally biased region" description="Low complexity" evidence="3">
    <location>
        <begin position="268"/>
        <end position="309"/>
    </location>
</feature>
<dbReference type="InterPro" id="IPR045110">
    <property type="entry name" value="XMAP215"/>
</dbReference>
<keyword evidence="2" id="KW-0963">Cytoplasm</keyword>
<evidence type="ECO:0000256" key="1">
    <source>
        <dbReference type="ARBA" id="ARBA00004496"/>
    </source>
</evidence>
<feature type="compositionally biased region" description="Basic residues" evidence="3">
    <location>
        <begin position="57"/>
        <end position="69"/>
    </location>
</feature>
<dbReference type="PANTHER" id="PTHR12609">
    <property type="entry name" value="MICROTUBULE ASSOCIATED PROTEIN XMAP215"/>
    <property type="match status" value="1"/>
</dbReference>
<feature type="region of interest" description="Disordered" evidence="3">
    <location>
        <begin position="130"/>
        <end position="320"/>
    </location>
</feature>
<name>A0A086LL17_TOXGO</name>
<comment type="subcellular location">
    <subcellularLocation>
        <location evidence="1">Cytoplasm</location>
    </subcellularLocation>
</comment>